<dbReference type="Proteomes" id="UP001432027">
    <property type="component" value="Unassembled WGS sequence"/>
</dbReference>
<evidence type="ECO:0000313" key="3">
    <source>
        <dbReference type="Proteomes" id="UP001432027"/>
    </source>
</evidence>
<dbReference type="AlphaFoldDB" id="A0AAV5SM18"/>
<organism evidence="2 3">
    <name type="scientific">Pristionchus entomophagus</name>
    <dbReference type="NCBI Taxonomy" id="358040"/>
    <lineage>
        <taxon>Eukaryota</taxon>
        <taxon>Metazoa</taxon>
        <taxon>Ecdysozoa</taxon>
        <taxon>Nematoda</taxon>
        <taxon>Chromadorea</taxon>
        <taxon>Rhabditida</taxon>
        <taxon>Rhabditina</taxon>
        <taxon>Diplogasteromorpha</taxon>
        <taxon>Diplogasteroidea</taxon>
        <taxon>Neodiplogasteridae</taxon>
        <taxon>Pristionchus</taxon>
    </lineage>
</organism>
<comment type="caution">
    <text evidence="2">The sequence shown here is derived from an EMBL/GenBank/DDBJ whole genome shotgun (WGS) entry which is preliminary data.</text>
</comment>
<feature type="transmembrane region" description="Helical" evidence="1">
    <location>
        <begin position="140"/>
        <end position="161"/>
    </location>
</feature>
<name>A0AAV5SM18_9BILA</name>
<protein>
    <recommendedName>
        <fullName evidence="4">G protein-coupled receptor</fullName>
    </recommendedName>
</protein>
<feature type="non-terminal residue" evidence="2">
    <location>
        <position position="211"/>
    </location>
</feature>
<feature type="transmembrane region" description="Helical" evidence="1">
    <location>
        <begin position="182"/>
        <end position="207"/>
    </location>
</feature>
<reference evidence="2" key="1">
    <citation type="submission" date="2023-10" db="EMBL/GenBank/DDBJ databases">
        <title>Genome assembly of Pristionchus species.</title>
        <authorList>
            <person name="Yoshida K."/>
            <person name="Sommer R.J."/>
        </authorList>
    </citation>
    <scope>NUCLEOTIDE SEQUENCE</scope>
    <source>
        <strain evidence="2">RS0144</strain>
    </source>
</reference>
<evidence type="ECO:0000256" key="1">
    <source>
        <dbReference type="SAM" id="Phobius"/>
    </source>
</evidence>
<keyword evidence="1" id="KW-0472">Membrane</keyword>
<feature type="transmembrane region" description="Helical" evidence="1">
    <location>
        <begin position="114"/>
        <end position="134"/>
    </location>
</feature>
<keyword evidence="3" id="KW-1185">Reference proteome</keyword>
<gene>
    <name evidence="2" type="ORF">PENTCL1PPCAC_6134</name>
</gene>
<sequence length="211" mass="24089">MEDLVVILNLGWHDFSLVTLRCSGVGYALTAIAVAALVAHKNGIEKRKMDILPLLLYTVLIDLIHSGFVLWYYNSVPERIEFDEYDRPSNLVYSSLTGCTVILNYLGQIWKLIAALEMSIAFHRFLLILCRVTIPTRTMFVMAGVLSLAMIGVIFWMHAFGEVYRSRFWCSYRYNEETGKEILDFIHSLSLISAIILHTITLIYQLAISSK</sequence>
<feature type="transmembrane region" description="Helical" evidence="1">
    <location>
        <begin position="51"/>
        <end position="71"/>
    </location>
</feature>
<feature type="transmembrane region" description="Helical" evidence="1">
    <location>
        <begin position="18"/>
        <end position="39"/>
    </location>
</feature>
<evidence type="ECO:0008006" key="4">
    <source>
        <dbReference type="Google" id="ProtNLM"/>
    </source>
</evidence>
<proteinExistence type="predicted"/>
<keyword evidence="1" id="KW-1133">Transmembrane helix</keyword>
<evidence type="ECO:0000313" key="2">
    <source>
        <dbReference type="EMBL" id="GMS83959.1"/>
    </source>
</evidence>
<accession>A0AAV5SM18</accession>
<dbReference type="EMBL" id="BTSX01000002">
    <property type="protein sequence ID" value="GMS83959.1"/>
    <property type="molecule type" value="Genomic_DNA"/>
</dbReference>
<keyword evidence="1" id="KW-0812">Transmembrane</keyword>